<evidence type="ECO:0000313" key="1">
    <source>
        <dbReference type="EMBL" id="CAI6376995.1"/>
    </source>
</evidence>
<name>A0AAV0Y7W2_9HEMI</name>
<accession>A0AAV0Y7W2</accession>
<protein>
    <submittedName>
        <fullName evidence="1">Uncharacterized protein</fullName>
    </submittedName>
</protein>
<proteinExistence type="predicted"/>
<organism evidence="1 2">
    <name type="scientific">Macrosiphum euphorbiae</name>
    <name type="common">potato aphid</name>
    <dbReference type="NCBI Taxonomy" id="13131"/>
    <lineage>
        <taxon>Eukaryota</taxon>
        <taxon>Metazoa</taxon>
        <taxon>Ecdysozoa</taxon>
        <taxon>Arthropoda</taxon>
        <taxon>Hexapoda</taxon>
        <taxon>Insecta</taxon>
        <taxon>Pterygota</taxon>
        <taxon>Neoptera</taxon>
        <taxon>Paraneoptera</taxon>
        <taxon>Hemiptera</taxon>
        <taxon>Sternorrhyncha</taxon>
        <taxon>Aphidomorpha</taxon>
        <taxon>Aphidoidea</taxon>
        <taxon>Aphididae</taxon>
        <taxon>Macrosiphini</taxon>
        <taxon>Macrosiphum</taxon>
    </lineage>
</organism>
<comment type="caution">
    <text evidence="1">The sequence shown here is derived from an EMBL/GenBank/DDBJ whole genome shotgun (WGS) entry which is preliminary data.</text>
</comment>
<dbReference type="AlphaFoldDB" id="A0AAV0Y7W2"/>
<dbReference type="Proteomes" id="UP001160148">
    <property type="component" value="Unassembled WGS sequence"/>
</dbReference>
<keyword evidence="2" id="KW-1185">Reference proteome</keyword>
<sequence>MEEVLLWSLYLVCLAKKTKQSRRPRRKWSRKWLLKKREFSHINLLRELRNEPNDWRNYLRMDEETYVELLKLVSPFIVKKDTVMRKAISTREALSYLTIPCYRKKL</sequence>
<reference evidence="1 2" key="1">
    <citation type="submission" date="2023-01" db="EMBL/GenBank/DDBJ databases">
        <authorList>
            <person name="Whitehead M."/>
        </authorList>
    </citation>
    <scope>NUCLEOTIDE SEQUENCE [LARGE SCALE GENOMIC DNA]</scope>
</reference>
<dbReference type="EMBL" id="CARXXK010001621">
    <property type="protein sequence ID" value="CAI6376995.1"/>
    <property type="molecule type" value="Genomic_DNA"/>
</dbReference>
<evidence type="ECO:0000313" key="2">
    <source>
        <dbReference type="Proteomes" id="UP001160148"/>
    </source>
</evidence>
<gene>
    <name evidence="1" type="ORF">MEUPH1_LOCUS30317</name>
</gene>